<sequence length="194" mass="20138">MPRKAGRSPEDTRRALMTAAAAAIRTGGLSVPLGGIATAAGVSKGGLLYHFPTKDSLVLALAQESVDTFRAEVLAAVDPDDTAPGRLCRAYVRACLDTLDDDQAVRNNLALVAQLLTDPAVADLLAADARRWNADLAADGLPRPILDLVVAAADGASVAPIWAATLQPGPLVGLRRVLLALTSDEALWERLGSA</sequence>
<dbReference type="PANTHER" id="PTHR30055:SF234">
    <property type="entry name" value="HTH-TYPE TRANSCRIPTIONAL REGULATOR BETI"/>
    <property type="match status" value="1"/>
</dbReference>
<name>A0A1Q9LNB9_9PSEU</name>
<dbReference type="AlphaFoldDB" id="A0A1Q9LNB9"/>
<feature type="domain" description="HTH tetR-type" evidence="5">
    <location>
        <begin position="10"/>
        <end position="69"/>
    </location>
</feature>
<evidence type="ECO:0000313" key="6">
    <source>
        <dbReference type="EMBL" id="OLR93520.1"/>
    </source>
</evidence>
<feature type="DNA-binding region" description="H-T-H motif" evidence="4">
    <location>
        <begin position="32"/>
        <end position="51"/>
    </location>
</feature>
<dbReference type="GO" id="GO:0003700">
    <property type="term" value="F:DNA-binding transcription factor activity"/>
    <property type="evidence" value="ECO:0007669"/>
    <property type="project" value="TreeGrafter"/>
</dbReference>
<evidence type="ECO:0000256" key="1">
    <source>
        <dbReference type="ARBA" id="ARBA00023015"/>
    </source>
</evidence>
<dbReference type="Gene3D" id="1.10.357.10">
    <property type="entry name" value="Tetracycline Repressor, domain 2"/>
    <property type="match status" value="1"/>
</dbReference>
<dbReference type="GO" id="GO:0000976">
    <property type="term" value="F:transcription cis-regulatory region binding"/>
    <property type="evidence" value="ECO:0007669"/>
    <property type="project" value="TreeGrafter"/>
</dbReference>
<accession>A0A1Q9LNB9</accession>
<evidence type="ECO:0000256" key="2">
    <source>
        <dbReference type="ARBA" id="ARBA00023125"/>
    </source>
</evidence>
<dbReference type="PRINTS" id="PR00455">
    <property type="entry name" value="HTHTETR"/>
</dbReference>
<organism evidence="6 7">
    <name type="scientific">Actinokineospora bangkokensis</name>
    <dbReference type="NCBI Taxonomy" id="1193682"/>
    <lineage>
        <taxon>Bacteria</taxon>
        <taxon>Bacillati</taxon>
        <taxon>Actinomycetota</taxon>
        <taxon>Actinomycetes</taxon>
        <taxon>Pseudonocardiales</taxon>
        <taxon>Pseudonocardiaceae</taxon>
        <taxon>Actinokineospora</taxon>
    </lineage>
</organism>
<dbReference type="InterPro" id="IPR050109">
    <property type="entry name" value="HTH-type_TetR-like_transc_reg"/>
</dbReference>
<dbReference type="Pfam" id="PF00440">
    <property type="entry name" value="TetR_N"/>
    <property type="match status" value="1"/>
</dbReference>
<evidence type="ECO:0000313" key="7">
    <source>
        <dbReference type="Proteomes" id="UP000186040"/>
    </source>
</evidence>
<evidence type="ECO:0000256" key="4">
    <source>
        <dbReference type="PROSITE-ProRule" id="PRU00335"/>
    </source>
</evidence>
<dbReference type="Proteomes" id="UP000186040">
    <property type="component" value="Unassembled WGS sequence"/>
</dbReference>
<dbReference type="InterPro" id="IPR001647">
    <property type="entry name" value="HTH_TetR"/>
</dbReference>
<dbReference type="PROSITE" id="PS50977">
    <property type="entry name" value="HTH_TETR_2"/>
    <property type="match status" value="1"/>
</dbReference>
<dbReference type="RefSeq" id="WP_075974415.1">
    <property type="nucleotide sequence ID" value="NZ_MKQR01000009.1"/>
</dbReference>
<dbReference type="InterPro" id="IPR041479">
    <property type="entry name" value="TetR_CgmR_C"/>
</dbReference>
<evidence type="ECO:0000259" key="5">
    <source>
        <dbReference type="PROSITE" id="PS50977"/>
    </source>
</evidence>
<gene>
    <name evidence="6" type="ORF">BJP25_14550</name>
</gene>
<dbReference type="EMBL" id="MKQR01000009">
    <property type="protein sequence ID" value="OLR93520.1"/>
    <property type="molecule type" value="Genomic_DNA"/>
</dbReference>
<keyword evidence="7" id="KW-1185">Reference proteome</keyword>
<dbReference type="InterPro" id="IPR009057">
    <property type="entry name" value="Homeodomain-like_sf"/>
</dbReference>
<dbReference type="OrthoDB" id="9806334at2"/>
<dbReference type="PROSITE" id="PS51318">
    <property type="entry name" value="TAT"/>
    <property type="match status" value="1"/>
</dbReference>
<evidence type="ECO:0000256" key="3">
    <source>
        <dbReference type="ARBA" id="ARBA00023163"/>
    </source>
</evidence>
<dbReference type="PANTHER" id="PTHR30055">
    <property type="entry name" value="HTH-TYPE TRANSCRIPTIONAL REGULATOR RUTR"/>
    <property type="match status" value="1"/>
</dbReference>
<dbReference type="InterPro" id="IPR006311">
    <property type="entry name" value="TAT_signal"/>
</dbReference>
<keyword evidence="1" id="KW-0805">Transcription regulation</keyword>
<dbReference type="STRING" id="1193682.BJP25_14550"/>
<keyword evidence="2 4" id="KW-0238">DNA-binding</keyword>
<proteinExistence type="predicted"/>
<keyword evidence="3" id="KW-0804">Transcription</keyword>
<reference evidence="6 7" key="1">
    <citation type="submission" date="2016-10" db="EMBL/GenBank/DDBJ databases">
        <title>The Draft Genome Sequence of Actinokineospora bangkokensis 44EHWT reveals the biosynthetic pathway of antifungal compounds Thailandins with unusual extender unit butylmalonyl-CoA.</title>
        <authorList>
            <person name="Greule A."/>
            <person name="Intra B."/>
            <person name="Flemming S."/>
            <person name="Rommel M.G."/>
            <person name="Panbangred W."/>
            <person name="Bechthold A."/>
        </authorList>
    </citation>
    <scope>NUCLEOTIDE SEQUENCE [LARGE SCALE GENOMIC DNA]</scope>
    <source>
        <strain evidence="6 7">44EHW</strain>
    </source>
</reference>
<dbReference type="Pfam" id="PF17937">
    <property type="entry name" value="TetR_C_28"/>
    <property type="match status" value="1"/>
</dbReference>
<dbReference type="SUPFAM" id="SSF46689">
    <property type="entry name" value="Homeodomain-like"/>
    <property type="match status" value="1"/>
</dbReference>
<protein>
    <submittedName>
        <fullName evidence="6">TetR family transcriptional regulator</fullName>
    </submittedName>
</protein>
<comment type="caution">
    <text evidence="6">The sequence shown here is derived from an EMBL/GenBank/DDBJ whole genome shotgun (WGS) entry which is preliminary data.</text>
</comment>